<keyword evidence="1" id="KW-0511">Multifunctional enzyme</keyword>
<dbReference type="InterPro" id="IPR012337">
    <property type="entry name" value="RNaseH-like_sf"/>
</dbReference>
<evidence type="ECO:0000256" key="1">
    <source>
        <dbReference type="ARBA" id="ARBA00023268"/>
    </source>
</evidence>
<dbReference type="GO" id="GO:0015074">
    <property type="term" value="P:DNA integration"/>
    <property type="evidence" value="ECO:0007669"/>
    <property type="project" value="InterPro"/>
</dbReference>
<gene>
    <name evidence="4" type="ORF">MUK42_21143</name>
</gene>
<dbReference type="Pfam" id="PF00665">
    <property type="entry name" value="rve"/>
    <property type="match status" value="1"/>
</dbReference>
<dbReference type="Gene3D" id="3.10.20.370">
    <property type="match status" value="1"/>
</dbReference>
<dbReference type="InterPro" id="IPR043128">
    <property type="entry name" value="Rev_trsase/Diguanyl_cyclase"/>
</dbReference>
<dbReference type="Pfam" id="PF00078">
    <property type="entry name" value="RVT_1"/>
    <property type="match status" value="1"/>
</dbReference>
<dbReference type="Gene3D" id="3.30.420.10">
    <property type="entry name" value="Ribonuclease H-like superfamily/Ribonuclease H"/>
    <property type="match status" value="2"/>
</dbReference>
<feature type="compositionally biased region" description="Basic and acidic residues" evidence="2">
    <location>
        <begin position="890"/>
        <end position="908"/>
    </location>
</feature>
<keyword evidence="5" id="KW-1185">Reference proteome</keyword>
<dbReference type="OrthoDB" id="786261at2759"/>
<dbReference type="InterPro" id="IPR041577">
    <property type="entry name" value="RT_RNaseH_2"/>
</dbReference>
<proteinExistence type="predicted"/>
<feature type="region of interest" description="Disordered" evidence="2">
    <location>
        <begin position="886"/>
        <end position="922"/>
    </location>
</feature>
<feature type="region of interest" description="Disordered" evidence="2">
    <location>
        <begin position="99"/>
        <end position="134"/>
    </location>
</feature>
<feature type="region of interest" description="Disordered" evidence="2">
    <location>
        <begin position="1672"/>
        <end position="1695"/>
    </location>
</feature>
<dbReference type="SUPFAM" id="SSF56672">
    <property type="entry name" value="DNA/RNA polymerases"/>
    <property type="match status" value="1"/>
</dbReference>
<feature type="region of interest" description="Disordered" evidence="2">
    <location>
        <begin position="599"/>
        <end position="637"/>
    </location>
</feature>
<accession>A0A9E7FDS2</accession>
<dbReference type="InterPro" id="IPR050951">
    <property type="entry name" value="Retrovirus_Pol_polyprotein"/>
</dbReference>
<dbReference type="PROSITE" id="PS50994">
    <property type="entry name" value="INTEGRASE"/>
    <property type="match status" value="1"/>
</dbReference>
<dbReference type="Pfam" id="PF17919">
    <property type="entry name" value="RT_RNaseH_2"/>
    <property type="match status" value="1"/>
</dbReference>
<dbReference type="GO" id="GO:0003676">
    <property type="term" value="F:nucleic acid binding"/>
    <property type="evidence" value="ECO:0007669"/>
    <property type="project" value="InterPro"/>
</dbReference>
<feature type="domain" description="Integrase catalytic" evidence="3">
    <location>
        <begin position="1568"/>
        <end position="1661"/>
    </location>
</feature>
<sequence length="1815" mass="202766">MLQPPSSGDSLKMSSISIFSSTTEAVLATSTSANIAIQKNMHFLERSKKVAEGTEGGAVQFEDGEAEELLGEAAIGDASAPASGGADADDVVVIDATAAASSTRGTSPSLEEEEEEPGNEAEKPASVAIGGRTDHYDDCPRVSVRPPVLRFRHWQVMNYGWDQRMRSDPTRTRNPGPAWPTAAGTVRRRRRTGGNGIFNGISIFIDGYNFFPLRSGPYATRRRNRKHVIRPTYLSRRGKTGKVRANLGVGGVGRSTLRPALLQVSFPTTAARTAPRSLAEAGAIDGPEPYRDDPQVPGFYAARPRVTKEGPLSKDYLLRPERHMDERLLPGGTPAEAPLTSEPWRDDPAATAGRYWSLFNDSGLHPSSRVPPLPPPVTAEAFQNLSQQAILPRLLQEAGGPSLQRPESSPRPHEAPPTAPSSPASRLVQDGTWVLENLGIPPEPEAVSSDSTDLFRAQLRSISQRLDEVQRDVHIREYPVPLNFRLPSIDLYDGVSDPADHDALMCRAFPTTLKGPARAWYNTLKSGTVSSFEQLAKDFELHFLAFARPKPSQRRANPLPLCAGVIGAHPSLMQADPASIAEMFQRASQYVAAETWMGHSTQSRAGTSTRRQSPHRGCQAGHPDQYASGPPPPPLNASRTQIFLQIKERGMLKPPRPMRGRRELADHTRYCHFHRQNGHDTEQCHELKRQIEELIRRGHLDQYLQRPREPSLHPEGPVEQHIDVIIGGPTSGGHSASGRKAYARAVATGEYHPPSEPEVTFPSGDQGASEHDDALVVRKDYGRPAARDILYLKPFEVGPTLSAHRLHRRLDFAAGRDKTMLVTFLVVDLPTAYNAIVGRPTLNRLRAIISTYHRTLKFPTSTRVGEVRGDPQESRRCYLTAITLSKRKRPEQPLEDPRGMQHPTERPEPTNPAINIPLQDDRPDRTVGIEQAQLISLLQENTDVFAWTAADLPGIDPEVSQHHLHISPTARPALKRQQAVQMEVDRLLASSFIEEVRYPQWLSNVVLRMCVDYTDLNRACPKDCFPLPRIDQLVDSTTGHARFSFMDAYSGYNQIRMAPEDQQHTAFHTPQGAYFYKVMPFGLKNAGATYQRMVNKVFAHQMGRNMEVYVDDMIVKSRTGTAHLDDLRETFSTLRRYGMRLNPAKCVFGVTSGKFLGFIIHKRGIDANPEKIRALIDMRSPRTIKELQCLNGRIAALSRFLSRSGDKCLPFFRVLKDPKNFQWTTKCEEAFTHLKQHLSELPRLISVSTPERLSLYLAASRHAVSSVLVKEASDAQHPVYYTSHVLRGPEQRYPPIERLALALILAARKLRPYFQAHTIEVMTNQPLRQVLSKFDVAGRLLKWSVELSEFDLRYKPRTAIKGQALADFISDKFIKTGSCTWMGLILEDPEGHAFERSLRFGFEATNNEALLAGLRLATEMQLRAVHVLTDSQLVAEQVGGEYRARDPTMSKYLTEVKTQTSNFSRFTLSRPRAEPEEHPEVEELTPAIGTRVPTSPPRGFDDVKARRLRRTQAWYCEIGDRLYRRSFSHPLLIWVAELWPSKYYARAITGPRCTETPRLLCGARAPQLPAVPLTSMDCAWPFAQWGMDLLGPFPPASGQRRYIIVGIDYFTKWVEAEPLATITAGRVEQFVWKNIVTRFGLPNVIITDNDTQFSSARFKEFSSVAHPQTNGLAETGLGKGLRKPDQARSTSSRTSCGLCGLPKTAGERFTHELVIPTFRVENYEESTSTQRRADAQKMLACIIGRVRPRLSDGDLVLRKAEVSDPARLRGKLAPKWEGPYRVTKVVQPGTFRLATMTGQQVPRTCNIQNLKKYFV</sequence>
<dbReference type="PANTHER" id="PTHR37984:SF5">
    <property type="entry name" value="PROTEIN NYNRIN-LIKE"/>
    <property type="match status" value="1"/>
</dbReference>
<evidence type="ECO:0000313" key="5">
    <source>
        <dbReference type="Proteomes" id="UP001055439"/>
    </source>
</evidence>
<dbReference type="PANTHER" id="PTHR37984">
    <property type="entry name" value="PROTEIN CBG26694"/>
    <property type="match status" value="1"/>
</dbReference>
<feature type="compositionally biased region" description="Low complexity" evidence="2">
    <location>
        <begin position="99"/>
        <end position="109"/>
    </location>
</feature>
<feature type="region of interest" description="Disordered" evidence="2">
    <location>
        <begin position="750"/>
        <end position="770"/>
    </location>
</feature>
<dbReference type="Gene3D" id="3.30.70.270">
    <property type="match status" value="2"/>
</dbReference>
<dbReference type="Pfam" id="PF13456">
    <property type="entry name" value="RVT_3"/>
    <property type="match status" value="1"/>
</dbReference>
<dbReference type="Gene3D" id="3.10.10.10">
    <property type="entry name" value="HIV Type 1 Reverse Transcriptase, subunit A, domain 1"/>
    <property type="match status" value="1"/>
</dbReference>
<dbReference type="InterPro" id="IPR036397">
    <property type="entry name" value="RNaseH_sf"/>
</dbReference>
<feature type="region of interest" description="Disordered" evidence="2">
    <location>
        <begin position="326"/>
        <end position="346"/>
    </location>
</feature>
<dbReference type="CDD" id="cd09279">
    <property type="entry name" value="RNase_HI_like"/>
    <property type="match status" value="1"/>
</dbReference>
<feature type="compositionally biased region" description="Polar residues" evidence="2">
    <location>
        <begin position="599"/>
        <end position="611"/>
    </location>
</feature>
<dbReference type="InterPro" id="IPR000477">
    <property type="entry name" value="RT_dom"/>
</dbReference>
<evidence type="ECO:0000259" key="3">
    <source>
        <dbReference type="PROSITE" id="PS50994"/>
    </source>
</evidence>
<protein>
    <submittedName>
        <fullName evidence="4">Retrotransposon protein</fullName>
    </submittedName>
</protein>
<dbReference type="InterPro" id="IPR002156">
    <property type="entry name" value="RNaseH_domain"/>
</dbReference>
<reference evidence="4" key="1">
    <citation type="submission" date="2022-05" db="EMBL/GenBank/DDBJ databases">
        <title>The Musa troglodytarum L. genome provides insights into the mechanism of non-climacteric behaviour and enrichment of carotenoids.</title>
        <authorList>
            <person name="Wang J."/>
        </authorList>
    </citation>
    <scope>NUCLEOTIDE SEQUENCE</scope>
    <source>
        <tissue evidence="4">Leaf</tissue>
    </source>
</reference>
<dbReference type="SUPFAM" id="SSF53098">
    <property type="entry name" value="Ribonuclease H-like"/>
    <property type="match status" value="2"/>
</dbReference>
<name>A0A9E7FDS2_9LILI</name>
<dbReference type="CDD" id="cd01647">
    <property type="entry name" value="RT_LTR"/>
    <property type="match status" value="1"/>
</dbReference>
<evidence type="ECO:0000313" key="4">
    <source>
        <dbReference type="EMBL" id="URD93608.1"/>
    </source>
</evidence>
<feature type="compositionally biased region" description="Acidic residues" evidence="2">
    <location>
        <begin position="110"/>
        <end position="119"/>
    </location>
</feature>
<evidence type="ECO:0000256" key="2">
    <source>
        <dbReference type="SAM" id="MobiDB-lite"/>
    </source>
</evidence>
<dbReference type="GO" id="GO:0004523">
    <property type="term" value="F:RNA-DNA hybrid ribonuclease activity"/>
    <property type="evidence" value="ECO:0007669"/>
    <property type="project" value="InterPro"/>
</dbReference>
<dbReference type="InterPro" id="IPR043502">
    <property type="entry name" value="DNA/RNA_pol_sf"/>
</dbReference>
<dbReference type="EMBL" id="CP097505">
    <property type="protein sequence ID" value="URD93608.1"/>
    <property type="molecule type" value="Genomic_DNA"/>
</dbReference>
<dbReference type="Proteomes" id="UP001055439">
    <property type="component" value="Chromosome 3"/>
</dbReference>
<dbReference type="InterPro" id="IPR001584">
    <property type="entry name" value="Integrase_cat-core"/>
</dbReference>
<organism evidence="4 5">
    <name type="scientific">Musa troglodytarum</name>
    <name type="common">fe'i banana</name>
    <dbReference type="NCBI Taxonomy" id="320322"/>
    <lineage>
        <taxon>Eukaryota</taxon>
        <taxon>Viridiplantae</taxon>
        <taxon>Streptophyta</taxon>
        <taxon>Embryophyta</taxon>
        <taxon>Tracheophyta</taxon>
        <taxon>Spermatophyta</taxon>
        <taxon>Magnoliopsida</taxon>
        <taxon>Liliopsida</taxon>
        <taxon>Zingiberales</taxon>
        <taxon>Musaceae</taxon>
        <taxon>Musa</taxon>
    </lineage>
</organism>
<feature type="region of interest" description="Disordered" evidence="2">
    <location>
        <begin position="399"/>
        <end position="426"/>
    </location>
</feature>